<reference evidence="2" key="1">
    <citation type="submission" date="2019-08" db="EMBL/GenBank/DDBJ databases">
        <authorList>
            <person name="Kucharzyk K."/>
            <person name="Murdoch R.W."/>
            <person name="Higgins S."/>
            <person name="Loffler F."/>
        </authorList>
    </citation>
    <scope>NUCLEOTIDE SEQUENCE</scope>
</reference>
<dbReference type="AlphaFoldDB" id="A0A645AKR4"/>
<sequence>MPAGHPLCTHGKSQGYGWEQPFRHKGDNHSQGKNEAFRQGDMCQKEGKKEK</sequence>
<protein>
    <submittedName>
        <fullName evidence="2">Uncharacterized protein</fullName>
    </submittedName>
</protein>
<name>A0A645AKR4_9ZZZZ</name>
<dbReference type="EMBL" id="VSSQ01014514">
    <property type="protein sequence ID" value="MPM53815.1"/>
    <property type="molecule type" value="Genomic_DNA"/>
</dbReference>
<accession>A0A645AKR4</accession>
<proteinExistence type="predicted"/>
<feature type="region of interest" description="Disordered" evidence="1">
    <location>
        <begin position="1"/>
        <end position="51"/>
    </location>
</feature>
<feature type="compositionally biased region" description="Basic and acidic residues" evidence="1">
    <location>
        <begin position="21"/>
        <end position="51"/>
    </location>
</feature>
<gene>
    <name evidence="2" type="ORF">SDC9_100584</name>
</gene>
<comment type="caution">
    <text evidence="2">The sequence shown here is derived from an EMBL/GenBank/DDBJ whole genome shotgun (WGS) entry which is preliminary data.</text>
</comment>
<evidence type="ECO:0000256" key="1">
    <source>
        <dbReference type="SAM" id="MobiDB-lite"/>
    </source>
</evidence>
<evidence type="ECO:0000313" key="2">
    <source>
        <dbReference type="EMBL" id="MPM53815.1"/>
    </source>
</evidence>
<organism evidence="2">
    <name type="scientific">bioreactor metagenome</name>
    <dbReference type="NCBI Taxonomy" id="1076179"/>
    <lineage>
        <taxon>unclassified sequences</taxon>
        <taxon>metagenomes</taxon>
        <taxon>ecological metagenomes</taxon>
    </lineage>
</organism>